<sequence length="192" mass="20629">MLSSSSELPKPPLQIKQDDKFYCRLLSKESSLTQSSFRVYYGVASGAVPFLWESQPGTPKHTASSANLPPLTPPPSYYCSAKDKSCRKSPKSNLIQIILPKLRLRKSHKSPSSLSPATSLSYNHRRRDSISGSSFSSRGDEEESDDGSPTSAFCFGVPHRAGGGLKRCFSAVLMKNPLLPIAGHGSGQGAAA</sequence>
<reference evidence="2 3" key="1">
    <citation type="journal article" date="2014" name="Agronomy (Basel)">
        <title>A Draft Genome Sequence for Ensete ventricosum, the Drought-Tolerant Tree Against Hunger.</title>
        <authorList>
            <person name="Harrison J."/>
            <person name="Moore K.A."/>
            <person name="Paszkiewicz K."/>
            <person name="Jones T."/>
            <person name="Grant M."/>
            <person name="Ambacheew D."/>
            <person name="Muzemil S."/>
            <person name="Studholme D.J."/>
        </authorList>
    </citation>
    <scope>NUCLEOTIDE SEQUENCE [LARGE SCALE GENOMIC DNA]</scope>
</reference>
<dbReference type="PANTHER" id="PTHR33257:SF4">
    <property type="entry name" value="EXPRESSED PROTEIN"/>
    <property type="match status" value="1"/>
</dbReference>
<evidence type="ECO:0000313" key="2">
    <source>
        <dbReference type="EMBL" id="RRT43857.1"/>
    </source>
</evidence>
<dbReference type="InterPro" id="IPR007789">
    <property type="entry name" value="DUF688"/>
</dbReference>
<feature type="region of interest" description="Disordered" evidence="1">
    <location>
        <begin position="106"/>
        <end position="150"/>
    </location>
</feature>
<gene>
    <name evidence="2" type="ORF">B296_00034564</name>
</gene>
<dbReference type="Pfam" id="PF05097">
    <property type="entry name" value="DUF688"/>
    <property type="match status" value="1"/>
</dbReference>
<feature type="compositionally biased region" description="Low complexity" evidence="1">
    <location>
        <begin position="110"/>
        <end position="121"/>
    </location>
</feature>
<dbReference type="Proteomes" id="UP000287651">
    <property type="component" value="Unassembled WGS sequence"/>
</dbReference>
<proteinExistence type="predicted"/>
<evidence type="ECO:0000313" key="3">
    <source>
        <dbReference type="Proteomes" id="UP000287651"/>
    </source>
</evidence>
<protein>
    <submittedName>
        <fullName evidence="2">Uncharacterized protein</fullName>
    </submittedName>
</protein>
<evidence type="ECO:0000256" key="1">
    <source>
        <dbReference type="SAM" id="MobiDB-lite"/>
    </source>
</evidence>
<accession>A0A426XWD5</accession>
<dbReference type="EMBL" id="AMZH03016870">
    <property type="protein sequence ID" value="RRT43857.1"/>
    <property type="molecule type" value="Genomic_DNA"/>
</dbReference>
<comment type="caution">
    <text evidence="2">The sequence shown here is derived from an EMBL/GenBank/DDBJ whole genome shotgun (WGS) entry which is preliminary data.</text>
</comment>
<dbReference type="PANTHER" id="PTHR33257">
    <property type="entry name" value="OS05G0165500 PROTEIN"/>
    <property type="match status" value="1"/>
</dbReference>
<name>A0A426XWD5_ENSVE</name>
<organism evidence="2 3">
    <name type="scientific">Ensete ventricosum</name>
    <name type="common">Abyssinian banana</name>
    <name type="synonym">Musa ensete</name>
    <dbReference type="NCBI Taxonomy" id="4639"/>
    <lineage>
        <taxon>Eukaryota</taxon>
        <taxon>Viridiplantae</taxon>
        <taxon>Streptophyta</taxon>
        <taxon>Embryophyta</taxon>
        <taxon>Tracheophyta</taxon>
        <taxon>Spermatophyta</taxon>
        <taxon>Magnoliopsida</taxon>
        <taxon>Liliopsida</taxon>
        <taxon>Zingiberales</taxon>
        <taxon>Musaceae</taxon>
        <taxon>Ensete</taxon>
    </lineage>
</organism>
<dbReference type="AlphaFoldDB" id="A0A426XWD5"/>